<protein>
    <submittedName>
        <fullName evidence="2">Uncharacterized protein</fullName>
    </submittedName>
</protein>
<dbReference type="Proteomes" id="UP000294003">
    <property type="component" value="Unassembled WGS sequence"/>
</dbReference>
<comment type="caution">
    <text evidence="2">The sequence shown here is derived from an EMBL/GenBank/DDBJ whole genome shotgun (WGS) entry which is preliminary data.</text>
</comment>
<dbReference type="EMBL" id="QJNS01000065">
    <property type="protein sequence ID" value="RYO89879.1"/>
    <property type="molecule type" value="Genomic_DNA"/>
</dbReference>
<gene>
    <name evidence="2" type="ORF">DL762_002964</name>
</gene>
<feature type="compositionally biased region" description="Basic and acidic residues" evidence="1">
    <location>
        <begin position="26"/>
        <end position="47"/>
    </location>
</feature>
<keyword evidence="3" id="KW-1185">Reference proteome</keyword>
<accession>A0ABY0HCH1</accession>
<reference evidence="2 3" key="1">
    <citation type="submission" date="2018-06" db="EMBL/GenBank/DDBJ databases">
        <title>Complete Genomes of Monosporascus.</title>
        <authorList>
            <person name="Robinson A.J."/>
            <person name="Natvig D.O."/>
        </authorList>
    </citation>
    <scope>NUCLEOTIDE SEQUENCE [LARGE SCALE GENOMIC DNA]</scope>
    <source>
        <strain evidence="2 3">CBS 609.92</strain>
    </source>
</reference>
<name>A0ABY0HCH1_9PEZI</name>
<evidence type="ECO:0000313" key="2">
    <source>
        <dbReference type="EMBL" id="RYO89879.1"/>
    </source>
</evidence>
<sequence length="97" mass="10981">MHSPMCIRMTNKRILLSYFGRAQNEAQRRPEQHRDGVARRRAERTEVHPAGIGPKKQRSPTTCPRALEWSGAGVVRSGKHVEKSWPMTSVCQETSPS</sequence>
<organism evidence="2 3">
    <name type="scientific">Monosporascus cannonballus</name>
    <dbReference type="NCBI Taxonomy" id="155416"/>
    <lineage>
        <taxon>Eukaryota</taxon>
        <taxon>Fungi</taxon>
        <taxon>Dikarya</taxon>
        <taxon>Ascomycota</taxon>
        <taxon>Pezizomycotina</taxon>
        <taxon>Sordariomycetes</taxon>
        <taxon>Xylariomycetidae</taxon>
        <taxon>Xylariales</taxon>
        <taxon>Xylariales incertae sedis</taxon>
        <taxon>Monosporascus</taxon>
    </lineage>
</organism>
<evidence type="ECO:0000256" key="1">
    <source>
        <dbReference type="SAM" id="MobiDB-lite"/>
    </source>
</evidence>
<proteinExistence type="predicted"/>
<feature type="region of interest" description="Disordered" evidence="1">
    <location>
        <begin position="22"/>
        <end position="64"/>
    </location>
</feature>
<evidence type="ECO:0000313" key="3">
    <source>
        <dbReference type="Proteomes" id="UP000294003"/>
    </source>
</evidence>